<feature type="chain" id="PRO_5007125873" description="TonB-dependent receptor-like beta-barrel domain-containing protein" evidence="4">
    <location>
        <begin position="27"/>
        <end position="691"/>
    </location>
</feature>
<dbReference type="Pfam" id="PF00593">
    <property type="entry name" value="TonB_dep_Rec_b-barrel"/>
    <property type="match status" value="1"/>
</dbReference>
<evidence type="ECO:0000256" key="1">
    <source>
        <dbReference type="ARBA" id="ARBA00004442"/>
    </source>
</evidence>
<feature type="signal peptide" evidence="4">
    <location>
        <begin position="1"/>
        <end position="26"/>
    </location>
</feature>
<dbReference type="AlphaFoldDB" id="A0A106BYT7"/>
<proteinExistence type="predicted"/>
<dbReference type="EMBL" id="LRDC01000029">
    <property type="protein sequence ID" value="KVX01112.1"/>
    <property type="molecule type" value="Genomic_DNA"/>
</dbReference>
<keyword evidence="4" id="KW-0732">Signal</keyword>
<evidence type="ECO:0000259" key="5">
    <source>
        <dbReference type="Pfam" id="PF00593"/>
    </source>
</evidence>
<evidence type="ECO:0000256" key="2">
    <source>
        <dbReference type="ARBA" id="ARBA00023136"/>
    </source>
</evidence>
<organism evidence="6">
    <name type="scientific">Shewanella frigidimarina</name>
    <dbReference type="NCBI Taxonomy" id="56812"/>
    <lineage>
        <taxon>Bacteria</taxon>
        <taxon>Pseudomonadati</taxon>
        <taxon>Pseudomonadota</taxon>
        <taxon>Gammaproteobacteria</taxon>
        <taxon>Alteromonadales</taxon>
        <taxon>Shewanellaceae</taxon>
        <taxon>Shewanella</taxon>
    </lineage>
</organism>
<comment type="subcellular location">
    <subcellularLocation>
        <location evidence="1">Cell outer membrane</location>
    </subcellularLocation>
</comment>
<gene>
    <name evidence="6" type="ORF">AWJ07_06560</name>
</gene>
<protein>
    <recommendedName>
        <fullName evidence="5">TonB-dependent receptor-like beta-barrel domain-containing protein</fullName>
    </recommendedName>
</protein>
<evidence type="ECO:0000256" key="4">
    <source>
        <dbReference type="SAM" id="SignalP"/>
    </source>
</evidence>
<feature type="domain" description="TonB-dependent receptor-like beta-barrel" evidence="5">
    <location>
        <begin position="219"/>
        <end position="661"/>
    </location>
</feature>
<evidence type="ECO:0000256" key="3">
    <source>
        <dbReference type="ARBA" id="ARBA00023237"/>
    </source>
</evidence>
<keyword evidence="3" id="KW-0998">Cell outer membrane</keyword>
<dbReference type="InterPro" id="IPR036942">
    <property type="entry name" value="Beta-barrel_TonB_sf"/>
</dbReference>
<comment type="caution">
    <text evidence="6">The sequence shown here is derived from an EMBL/GenBank/DDBJ whole genome shotgun (WGS) entry which is preliminary data.</text>
</comment>
<keyword evidence="2" id="KW-0472">Membrane</keyword>
<dbReference type="RefSeq" id="WP_059746499.1">
    <property type="nucleotide sequence ID" value="NZ_LRDC01000029.1"/>
</dbReference>
<name>A0A106BYT7_SHEFR</name>
<sequence>MSNHPFSLSVIATAVLYVCHSTNAVAETVTESIDNLNNQLDLQQSSISQFHYRQSDIALGLTGATVLPTGPNQDVTITHAGATDGVAILQDGIFFSPAPYSGQHLVLQPNLMHQQKVSFSSMTSVTESSHAAFGKLDYQSVQISPQKYATDVNVEGSDNNAINGGAVLSGTSKQNGMLLAVDYQSASDDVGYRVARDADSTQKDILFKIAADSLPGARNQQTTEFSYQYSSQEADRGALGLTSVDFSVNPTQLYSAASTDNTEGERQRYVLAHQLIMSSTSTMATDFYYQTYSQQSQEMQFVDGVQINNALLSRIAMFETTPTTDGMNLGALTQNNDFSGFGMQTKGVSMYGQHQVTYSARYHTDKAEMRLGQREWSWNNDLSLTPTTDDEYALTYTDDASAFSSAVDTKLNYGQWSINLGLGYEHVSVSRELGDVNTSLNAADFSDDGWSPSIEVAYQSGPWLAALQAKQAWTAASAGNIEQTAQEALQYQLALSYQQDALSIAMTAYMHDYDSQHVSCMQGMICDYEQISLQENIKDVSVVGADLSIAYGLTFDHFSIPFKAKYQYTQAETDNANCNELMACFAADSQLPWVPEQQLTLSSGVVYGDMSIMAQALYQSELGYQGGFTNERAIDSQWKVDIAATYRLTEQHELYVRVENLLDEELVANRTAMGFQGQSEMTTYFGYQGHF</sequence>
<accession>A0A106BYT7</accession>
<evidence type="ECO:0000313" key="7">
    <source>
        <dbReference type="Proteomes" id="UP000055702"/>
    </source>
</evidence>
<dbReference type="Proteomes" id="UP000055702">
    <property type="component" value="Unassembled WGS sequence"/>
</dbReference>
<evidence type="ECO:0000313" key="6">
    <source>
        <dbReference type="EMBL" id="KVX01112.1"/>
    </source>
</evidence>
<dbReference type="SUPFAM" id="SSF56935">
    <property type="entry name" value="Porins"/>
    <property type="match status" value="1"/>
</dbReference>
<dbReference type="GO" id="GO:0009279">
    <property type="term" value="C:cell outer membrane"/>
    <property type="evidence" value="ECO:0007669"/>
    <property type="project" value="UniProtKB-SubCell"/>
</dbReference>
<dbReference type="Gene3D" id="2.40.170.20">
    <property type="entry name" value="TonB-dependent receptor, beta-barrel domain"/>
    <property type="match status" value="1"/>
</dbReference>
<reference evidence="6 7" key="1">
    <citation type="submission" date="2016-01" db="EMBL/GenBank/DDBJ databases">
        <title>Draft genome of the antarctic isolate Shewanella frigidimarina Ag06-30.</title>
        <authorList>
            <person name="Parmeciano Di Noto G."/>
            <person name="Vazquez S."/>
            <person name="Mac Cormack W."/>
            <person name="Iriarte A."/>
            <person name="Quiroga C."/>
        </authorList>
    </citation>
    <scope>NUCLEOTIDE SEQUENCE [LARGE SCALE GENOMIC DNA]</scope>
    <source>
        <strain evidence="6 7">Ag06-30</strain>
    </source>
</reference>
<dbReference type="InterPro" id="IPR000531">
    <property type="entry name" value="Beta-barrel_TonB"/>
</dbReference>